<dbReference type="Pfam" id="PF06564">
    <property type="entry name" value="CBP_BcsQ"/>
    <property type="match status" value="2"/>
</dbReference>
<reference evidence="1 2" key="1">
    <citation type="journal article" date="2015" name="G3 (Bethesda)">
        <title>Insights into Ongoing Evolution of the Hexachlorocyclohexane Catabolic Pathway from Comparative Genomics of Ten Sphingomonadaceae Strains.</title>
        <authorList>
            <person name="Pearce S.L."/>
            <person name="Oakeshott J.G."/>
            <person name="Pandey G."/>
        </authorList>
    </citation>
    <scope>NUCLEOTIDE SEQUENCE [LARGE SCALE GENOMIC DNA]</scope>
    <source>
        <strain evidence="1 2">LL02</strain>
    </source>
</reference>
<evidence type="ECO:0000313" key="2">
    <source>
        <dbReference type="Proteomes" id="UP000052268"/>
    </source>
</evidence>
<dbReference type="Gene3D" id="3.40.50.300">
    <property type="entry name" value="P-loop containing nucleotide triphosphate hydrolases"/>
    <property type="match status" value="1"/>
</dbReference>
<comment type="caution">
    <text evidence="1">The sequence shown here is derived from an EMBL/GenBank/DDBJ whole genome shotgun (WGS) entry which is preliminary data.</text>
</comment>
<sequence>MAVIVCHGLKGGAGITFAAAHLAMTLSEAGAEVTVLSVAQRDTLPLHFGLQPALTLPSLFAPAEDAVLASGINLRSHTKAVDDADFVPTLLDLGYFEAGPDRVMVIDVPASEFAFARRIIPHSSANLCVLNAAPDTLALLPQVLGDASAETIARTTFAINALDETRRLSRHSAAFIRELVGPRLIGRIRLDEAVPEAIAMLQPLARYAPSSAALADVRAIGAAMVPALETPGRPWVARGEIAAASSSRAA</sequence>
<dbReference type="PATRIC" id="fig|1114963.3.peg.3739"/>
<accession>A0A0J7XLW4</accession>
<dbReference type="InterPro" id="IPR027417">
    <property type="entry name" value="P-loop_NTPase"/>
</dbReference>
<protein>
    <submittedName>
        <fullName evidence="1">ATPase</fullName>
    </submittedName>
</protein>
<dbReference type="RefSeq" id="WP_059152760.1">
    <property type="nucleotide sequence ID" value="NZ_KQ130456.1"/>
</dbReference>
<gene>
    <name evidence="1" type="ORF">V474_24425</name>
</gene>
<name>A0A0J7XLW4_9SPHN</name>
<proteinExistence type="predicted"/>
<dbReference type="EMBL" id="JACU01000008">
    <property type="protein sequence ID" value="KMS52692.1"/>
    <property type="molecule type" value="Genomic_DNA"/>
</dbReference>
<dbReference type="OrthoDB" id="5288747at2"/>
<dbReference type="AlphaFoldDB" id="A0A0J7XLW4"/>
<dbReference type="SUPFAM" id="SSF52540">
    <property type="entry name" value="P-loop containing nucleoside triphosphate hydrolases"/>
    <property type="match status" value="1"/>
</dbReference>
<dbReference type="InterPro" id="IPR017746">
    <property type="entry name" value="Cellulose_synthase_operon_BcsQ"/>
</dbReference>
<organism evidence="1 2">
    <name type="scientific">Novosphingobium barchaimii LL02</name>
    <dbReference type="NCBI Taxonomy" id="1114963"/>
    <lineage>
        <taxon>Bacteria</taxon>
        <taxon>Pseudomonadati</taxon>
        <taxon>Pseudomonadota</taxon>
        <taxon>Alphaproteobacteria</taxon>
        <taxon>Sphingomonadales</taxon>
        <taxon>Sphingomonadaceae</taxon>
        <taxon>Novosphingobium</taxon>
    </lineage>
</organism>
<evidence type="ECO:0000313" key="1">
    <source>
        <dbReference type="EMBL" id="KMS52692.1"/>
    </source>
</evidence>
<dbReference type="Proteomes" id="UP000052268">
    <property type="component" value="Unassembled WGS sequence"/>
</dbReference>
<keyword evidence="2" id="KW-1185">Reference proteome</keyword>